<reference evidence="6 7" key="1">
    <citation type="submission" date="2014-06" db="EMBL/GenBank/DDBJ databases">
        <title>Evolutionary Origins and Diversification of the Mycorrhizal Mutualists.</title>
        <authorList>
            <consortium name="DOE Joint Genome Institute"/>
            <consortium name="Mycorrhizal Genomics Consortium"/>
            <person name="Kohler A."/>
            <person name="Kuo A."/>
            <person name="Nagy L.G."/>
            <person name="Floudas D."/>
            <person name="Copeland A."/>
            <person name="Barry K.W."/>
            <person name="Cichocki N."/>
            <person name="Veneault-Fourrey C."/>
            <person name="LaButti K."/>
            <person name="Lindquist E.A."/>
            <person name="Lipzen A."/>
            <person name="Lundell T."/>
            <person name="Morin E."/>
            <person name="Murat C."/>
            <person name="Riley R."/>
            <person name="Ohm R."/>
            <person name="Sun H."/>
            <person name="Tunlid A."/>
            <person name="Henrissat B."/>
            <person name="Grigoriev I.V."/>
            <person name="Hibbett D.S."/>
            <person name="Martin F."/>
        </authorList>
    </citation>
    <scope>NUCLEOTIDE SEQUENCE [LARGE SCALE GENOMIC DNA]</scope>
    <source>
        <strain evidence="6 7">FD-325 SS-3</strain>
    </source>
</reference>
<dbReference type="InterPro" id="IPR004839">
    <property type="entry name" value="Aminotransferase_I/II_large"/>
</dbReference>
<evidence type="ECO:0000313" key="6">
    <source>
        <dbReference type="EMBL" id="KII84388.1"/>
    </source>
</evidence>
<evidence type="ECO:0000259" key="5">
    <source>
        <dbReference type="Pfam" id="PF00155"/>
    </source>
</evidence>
<dbReference type="AlphaFoldDB" id="A0A0C9T881"/>
<dbReference type="InterPro" id="IPR015422">
    <property type="entry name" value="PyrdxlP-dep_Trfase_small"/>
</dbReference>
<evidence type="ECO:0000256" key="3">
    <source>
        <dbReference type="ARBA" id="ARBA00022679"/>
    </source>
</evidence>
<dbReference type="SUPFAM" id="SSF53383">
    <property type="entry name" value="PLP-dependent transferases"/>
    <property type="match status" value="1"/>
</dbReference>
<proteinExistence type="inferred from homology"/>
<protein>
    <recommendedName>
        <fullName evidence="5">Aminotransferase class I/classII large domain-containing protein</fullName>
    </recommendedName>
</protein>
<dbReference type="HOGENOM" id="CLU_015846_3_0_1"/>
<dbReference type="GO" id="GO:0016740">
    <property type="term" value="F:transferase activity"/>
    <property type="evidence" value="ECO:0007669"/>
    <property type="project" value="UniProtKB-KW"/>
</dbReference>
<evidence type="ECO:0000256" key="1">
    <source>
        <dbReference type="ARBA" id="ARBA00001933"/>
    </source>
</evidence>
<keyword evidence="4" id="KW-0663">Pyridoxal phosphate</keyword>
<dbReference type="InterPro" id="IPR015421">
    <property type="entry name" value="PyrdxlP-dep_Trfase_major"/>
</dbReference>
<dbReference type="Gene3D" id="3.40.640.10">
    <property type="entry name" value="Type I PLP-dependent aspartate aminotransferase-like (Major domain)"/>
    <property type="match status" value="1"/>
</dbReference>
<dbReference type="OrthoDB" id="2382073at2759"/>
<evidence type="ECO:0000256" key="2">
    <source>
        <dbReference type="ARBA" id="ARBA00010008"/>
    </source>
</evidence>
<keyword evidence="3" id="KW-0808">Transferase</keyword>
<name>A0A0C9T881_PLICR</name>
<dbReference type="EMBL" id="KN832571">
    <property type="protein sequence ID" value="KII84388.1"/>
    <property type="molecule type" value="Genomic_DNA"/>
</dbReference>
<dbReference type="PANTHER" id="PTHR13693:SF77">
    <property type="entry name" value="8-AMINO-7-OXONONANOATE SYNTHASE"/>
    <property type="match status" value="1"/>
</dbReference>
<dbReference type="Gene3D" id="3.90.1150.10">
    <property type="entry name" value="Aspartate Aminotransferase, domain 1"/>
    <property type="match status" value="1"/>
</dbReference>
<organism evidence="6 7">
    <name type="scientific">Plicaturopsis crispa FD-325 SS-3</name>
    <dbReference type="NCBI Taxonomy" id="944288"/>
    <lineage>
        <taxon>Eukaryota</taxon>
        <taxon>Fungi</taxon>
        <taxon>Dikarya</taxon>
        <taxon>Basidiomycota</taxon>
        <taxon>Agaricomycotina</taxon>
        <taxon>Agaricomycetes</taxon>
        <taxon>Agaricomycetidae</taxon>
        <taxon>Amylocorticiales</taxon>
        <taxon>Amylocorticiaceae</taxon>
        <taxon>Plicatura</taxon>
        <taxon>Plicaturopsis crispa</taxon>
    </lineage>
</organism>
<dbReference type="GO" id="GO:0009102">
    <property type="term" value="P:biotin biosynthetic process"/>
    <property type="evidence" value="ECO:0007669"/>
    <property type="project" value="TreeGrafter"/>
</dbReference>
<comment type="similarity">
    <text evidence="2">Belongs to the class-II pyridoxal-phosphate-dependent aminotransferase family. BioF subfamily.</text>
</comment>
<dbReference type="GO" id="GO:0030170">
    <property type="term" value="F:pyridoxal phosphate binding"/>
    <property type="evidence" value="ECO:0007669"/>
    <property type="project" value="InterPro"/>
</dbReference>
<keyword evidence="7" id="KW-1185">Reference proteome</keyword>
<sequence>MSPLSEKLAAALRSREQRNIRRRLPAPLPPSDVPPTDFSSNDYLSLSCSQPLRTLFQSRISTHIASPETHPLLGSTGSRLLVPAPFHTSLERRLKTFFDAPEALLFNSGFDANSGFFACVPQLGDVVVMDAQVHASVWDGVRAGRATYKTFRHNSVSSLRDVLLQLRDGPDAKDQIGRGQSIFIAVESLYSMDGTFAPLPDIVALTSLFPPETVHIVVDEAHATGIYGPQGRGLVAMYGLEKHIYARLVTFGKALAGSGAVLLMPTVTRDYMLNYARPLVYTTALSPLNILAAEGAFDLLEGKAGGVQNLVTNLMYLSAHLLDLLRAILQDVPREVLRLPDHLRAPVRSPNALLPPIIPLLTPHPHALSRHLLAQHNVMARPIAWPTVPRDEERVRVCLRAGMATRDVEDLAAGVREWVRDVYKVQESAKL</sequence>
<comment type="cofactor">
    <cofactor evidence="1">
        <name>pyridoxal 5'-phosphate</name>
        <dbReference type="ChEBI" id="CHEBI:597326"/>
    </cofactor>
</comment>
<dbReference type="Pfam" id="PF00155">
    <property type="entry name" value="Aminotran_1_2"/>
    <property type="match status" value="1"/>
</dbReference>
<evidence type="ECO:0000256" key="4">
    <source>
        <dbReference type="ARBA" id="ARBA00022898"/>
    </source>
</evidence>
<gene>
    <name evidence="6" type="ORF">PLICRDRAFT_57788</name>
</gene>
<dbReference type="InterPro" id="IPR050087">
    <property type="entry name" value="AON_synthase_class-II"/>
</dbReference>
<dbReference type="Proteomes" id="UP000053263">
    <property type="component" value="Unassembled WGS sequence"/>
</dbReference>
<dbReference type="PANTHER" id="PTHR13693">
    <property type="entry name" value="CLASS II AMINOTRANSFERASE/8-AMINO-7-OXONONANOATE SYNTHASE"/>
    <property type="match status" value="1"/>
</dbReference>
<dbReference type="InterPro" id="IPR015424">
    <property type="entry name" value="PyrdxlP-dep_Trfase"/>
</dbReference>
<accession>A0A0C9T881</accession>
<feature type="domain" description="Aminotransferase class I/classII large" evidence="5">
    <location>
        <begin position="36"/>
        <end position="413"/>
    </location>
</feature>
<evidence type="ECO:0000313" key="7">
    <source>
        <dbReference type="Proteomes" id="UP000053263"/>
    </source>
</evidence>